<evidence type="ECO:0000256" key="1">
    <source>
        <dbReference type="ARBA" id="ARBA00023015"/>
    </source>
</evidence>
<dbReference type="Proteomes" id="UP001612928">
    <property type="component" value="Unassembled WGS sequence"/>
</dbReference>
<keyword evidence="3" id="KW-0804">Transcription</keyword>
<feature type="domain" description="HTH tetR-type" evidence="6">
    <location>
        <begin position="11"/>
        <end position="71"/>
    </location>
</feature>
<dbReference type="InterPro" id="IPR009057">
    <property type="entry name" value="Homeodomain-like_sf"/>
</dbReference>
<evidence type="ECO:0000259" key="6">
    <source>
        <dbReference type="PROSITE" id="PS50977"/>
    </source>
</evidence>
<name>A0ABW8A665_9ACTN</name>
<evidence type="ECO:0000256" key="4">
    <source>
        <dbReference type="PROSITE-ProRule" id="PRU00335"/>
    </source>
</evidence>
<dbReference type="SUPFAM" id="SSF46689">
    <property type="entry name" value="Homeodomain-like"/>
    <property type="match status" value="1"/>
</dbReference>
<evidence type="ECO:0000256" key="5">
    <source>
        <dbReference type="SAM" id="MobiDB-lite"/>
    </source>
</evidence>
<evidence type="ECO:0000313" key="8">
    <source>
        <dbReference type="Proteomes" id="UP001612928"/>
    </source>
</evidence>
<dbReference type="PANTHER" id="PTHR30055:SF234">
    <property type="entry name" value="HTH-TYPE TRANSCRIPTIONAL REGULATOR BETI"/>
    <property type="match status" value="1"/>
</dbReference>
<dbReference type="InterPro" id="IPR001647">
    <property type="entry name" value="HTH_TetR"/>
</dbReference>
<evidence type="ECO:0000256" key="2">
    <source>
        <dbReference type="ARBA" id="ARBA00023125"/>
    </source>
</evidence>
<evidence type="ECO:0000256" key="3">
    <source>
        <dbReference type="ARBA" id="ARBA00023163"/>
    </source>
</evidence>
<feature type="DNA-binding region" description="H-T-H motif" evidence="4">
    <location>
        <begin position="34"/>
        <end position="53"/>
    </location>
</feature>
<dbReference type="RefSeq" id="WP_397022233.1">
    <property type="nucleotide sequence ID" value="NZ_JBITMB010000004.1"/>
</dbReference>
<dbReference type="Pfam" id="PF00440">
    <property type="entry name" value="TetR_N"/>
    <property type="match status" value="1"/>
</dbReference>
<keyword evidence="2 4" id="KW-0238">DNA-binding</keyword>
<dbReference type="PRINTS" id="PR00455">
    <property type="entry name" value="HTHTETR"/>
</dbReference>
<keyword evidence="1" id="KW-0805">Transcription regulation</keyword>
<dbReference type="EMBL" id="JBITMB010000004">
    <property type="protein sequence ID" value="MFI7442278.1"/>
    <property type="molecule type" value="Genomic_DNA"/>
</dbReference>
<sequence>MMAGLRERKKEQTRRRIAEVALRLFAESGYDAVTVARIAEAAGVAKVTLFSYFPSKECLALDGVEEDMAGIVTRRRAGQTPLGALREHYRSMAARGFGEPDVAALTARVGVISSSPSLMAALHQTYARQRHELAAALERAGAAGPMDATDGDGGTGGRGGADGGTGGTRGAGGEGRAGGTAACVTPGLVAALVAAQITASVTTLQETFFHRLAAGTPLTEAARRLSEDVEVAFDLLEHGCTTRLSGEKP</sequence>
<protein>
    <submittedName>
        <fullName evidence="7">TetR/AcrR family transcriptional regulator</fullName>
    </submittedName>
</protein>
<dbReference type="PROSITE" id="PS50977">
    <property type="entry name" value="HTH_TETR_2"/>
    <property type="match status" value="1"/>
</dbReference>
<comment type="caution">
    <text evidence="7">The sequence shown here is derived from an EMBL/GenBank/DDBJ whole genome shotgun (WGS) entry which is preliminary data.</text>
</comment>
<evidence type="ECO:0000313" key="7">
    <source>
        <dbReference type="EMBL" id="MFI7442278.1"/>
    </source>
</evidence>
<feature type="region of interest" description="Disordered" evidence="5">
    <location>
        <begin position="141"/>
        <end position="178"/>
    </location>
</feature>
<dbReference type="Gene3D" id="1.10.357.10">
    <property type="entry name" value="Tetracycline Repressor, domain 2"/>
    <property type="match status" value="1"/>
</dbReference>
<keyword evidence="8" id="KW-1185">Reference proteome</keyword>
<feature type="compositionally biased region" description="Gly residues" evidence="5">
    <location>
        <begin position="151"/>
        <end position="178"/>
    </location>
</feature>
<gene>
    <name evidence="7" type="ORF">ACIBP5_20120</name>
</gene>
<dbReference type="PANTHER" id="PTHR30055">
    <property type="entry name" value="HTH-TYPE TRANSCRIPTIONAL REGULATOR RUTR"/>
    <property type="match status" value="1"/>
</dbReference>
<proteinExistence type="predicted"/>
<organism evidence="7 8">
    <name type="scientific">Nonomuraea indica</name>
    <dbReference type="NCBI Taxonomy" id="1581193"/>
    <lineage>
        <taxon>Bacteria</taxon>
        <taxon>Bacillati</taxon>
        <taxon>Actinomycetota</taxon>
        <taxon>Actinomycetes</taxon>
        <taxon>Streptosporangiales</taxon>
        <taxon>Streptosporangiaceae</taxon>
        <taxon>Nonomuraea</taxon>
    </lineage>
</organism>
<reference evidence="7 8" key="1">
    <citation type="submission" date="2024-10" db="EMBL/GenBank/DDBJ databases">
        <title>The Natural Products Discovery Center: Release of the First 8490 Sequenced Strains for Exploring Actinobacteria Biosynthetic Diversity.</title>
        <authorList>
            <person name="Kalkreuter E."/>
            <person name="Kautsar S.A."/>
            <person name="Yang D."/>
            <person name="Bader C.D."/>
            <person name="Teijaro C.N."/>
            <person name="Fluegel L."/>
            <person name="Davis C.M."/>
            <person name="Simpson J.R."/>
            <person name="Lauterbach L."/>
            <person name="Steele A.D."/>
            <person name="Gui C."/>
            <person name="Meng S."/>
            <person name="Li G."/>
            <person name="Viehrig K."/>
            <person name="Ye F."/>
            <person name="Su P."/>
            <person name="Kiefer A.F."/>
            <person name="Nichols A."/>
            <person name="Cepeda A.J."/>
            <person name="Yan W."/>
            <person name="Fan B."/>
            <person name="Jiang Y."/>
            <person name="Adhikari A."/>
            <person name="Zheng C.-J."/>
            <person name="Schuster L."/>
            <person name="Cowan T.M."/>
            <person name="Smanski M.J."/>
            <person name="Chevrette M.G."/>
            <person name="De Carvalho L.P.S."/>
            <person name="Shen B."/>
        </authorList>
    </citation>
    <scope>NUCLEOTIDE SEQUENCE [LARGE SCALE GENOMIC DNA]</scope>
    <source>
        <strain evidence="7 8">NPDC049503</strain>
    </source>
</reference>
<dbReference type="InterPro" id="IPR050109">
    <property type="entry name" value="HTH-type_TetR-like_transc_reg"/>
</dbReference>
<accession>A0ABW8A665</accession>